<sequence>MLYLMSTIFRQANGLYWRDITGGCEPNDSSQRAVWLNL</sequence>
<gene>
    <name evidence="1" type="ORF">COO91_03191</name>
</gene>
<dbReference type="KEGG" id="nfl:COO91_03191"/>
<dbReference type="AlphaFoldDB" id="A0A2K8SPM8"/>
<organism evidence="1 2">
    <name type="scientific">Nostoc flagelliforme CCNUN1</name>
    <dbReference type="NCBI Taxonomy" id="2038116"/>
    <lineage>
        <taxon>Bacteria</taxon>
        <taxon>Bacillati</taxon>
        <taxon>Cyanobacteriota</taxon>
        <taxon>Cyanophyceae</taxon>
        <taxon>Nostocales</taxon>
        <taxon>Nostocaceae</taxon>
        <taxon>Nostoc</taxon>
    </lineage>
</organism>
<keyword evidence="2" id="KW-1185">Reference proteome</keyword>
<reference evidence="1 2" key="1">
    <citation type="submission" date="2017-11" db="EMBL/GenBank/DDBJ databases">
        <title>Complete genome of a free-living desiccation-tolerant cyanobacterium and its photosynthetic adaptation to extreme terrestrial habitat.</title>
        <authorList>
            <person name="Shang J."/>
        </authorList>
    </citation>
    <scope>NUCLEOTIDE SEQUENCE [LARGE SCALE GENOMIC DNA]</scope>
    <source>
        <strain evidence="1 2">CCNUN1</strain>
    </source>
</reference>
<evidence type="ECO:0000313" key="2">
    <source>
        <dbReference type="Proteomes" id="UP000232003"/>
    </source>
</evidence>
<evidence type="ECO:0000313" key="1">
    <source>
        <dbReference type="EMBL" id="AUB37253.1"/>
    </source>
</evidence>
<dbReference type="EMBL" id="CP024785">
    <property type="protein sequence ID" value="AUB37253.1"/>
    <property type="molecule type" value="Genomic_DNA"/>
</dbReference>
<proteinExistence type="predicted"/>
<dbReference type="Proteomes" id="UP000232003">
    <property type="component" value="Chromosome"/>
</dbReference>
<accession>A0A2K8SPM8</accession>
<protein>
    <submittedName>
        <fullName evidence="1">Uncharacterized protein</fullName>
    </submittedName>
</protein>
<name>A0A2K8SPM8_9NOSO</name>